<sequence>MPATDDDLDETRGRNSKVNRLIETYELRGLGGELERLWTADESENRKSLRELATLFNRRLVQSAMEDVRMQSLDGEAENICRLLTDEHVASADRTRTRRRLERDGVDVDALEADFVSYQSIRTYLTTYRDASYTKNAESTNSVKETVQRLRSRITEVTESKLSRLAKRGELLPGDFRVIVDIRAVCENCGTQTGVIALIDDGGCDCQE</sequence>
<evidence type="ECO:0000313" key="1">
    <source>
        <dbReference type="EMBL" id="MFC6766598.1"/>
    </source>
</evidence>
<keyword evidence="2" id="KW-1185">Reference proteome</keyword>
<dbReference type="RefSeq" id="WP_273739554.1">
    <property type="nucleotide sequence ID" value="NZ_JAQIVI010000271.1"/>
</dbReference>
<name>A0ABD5SNK3_9EURY</name>
<dbReference type="Proteomes" id="UP001596383">
    <property type="component" value="Unassembled WGS sequence"/>
</dbReference>
<dbReference type="Pfam" id="PF21811">
    <property type="entry name" value="RdfA"/>
    <property type="match status" value="1"/>
</dbReference>
<organism evidence="1 2">
    <name type="scientific">Natrinema soli</name>
    <dbReference type="NCBI Taxonomy" id="1930624"/>
    <lineage>
        <taxon>Archaea</taxon>
        <taxon>Methanobacteriati</taxon>
        <taxon>Methanobacteriota</taxon>
        <taxon>Stenosarchaea group</taxon>
        <taxon>Halobacteria</taxon>
        <taxon>Halobacteriales</taxon>
        <taxon>Natrialbaceae</taxon>
        <taxon>Natrinema</taxon>
    </lineage>
</organism>
<dbReference type="EMBL" id="JBHSWV010000271">
    <property type="protein sequence ID" value="MFC6766598.1"/>
    <property type="molecule type" value="Genomic_DNA"/>
</dbReference>
<dbReference type="InterPro" id="IPR048925">
    <property type="entry name" value="RdfA"/>
</dbReference>
<accession>A0ABD5SNK3</accession>
<evidence type="ECO:0000313" key="2">
    <source>
        <dbReference type="Proteomes" id="UP001596383"/>
    </source>
</evidence>
<reference evidence="1 2" key="1">
    <citation type="journal article" date="2019" name="Int. J. Syst. Evol. Microbiol.">
        <title>The Global Catalogue of Microorganisms (GCM) 10K type strain sequencing project: providing services to taxonomists for standard genome sequencing and annotation.</title>
        <authorList>
            <consortium name="The Broad Institute Genomics Platform"/>
            <consortium name="The Broad Institute Genome Sequencing Center for Infectious Disease"/>
            <person name="Wu L."/>
            <person name="Ma J."/>
        </authorList>
    </citation>
    <scope>NUCLEOTIDE SEQUENCE [LARGE SCALE GENOMIC DNA]</scope>
    <source>
        <strain evidence="1 2">LMG 29247</strain>
    </source>
</reference>
<comment type="caution">
    <text evidence="1">The sequence shown here is derived from an EMBL/GenBank/DDBJ whole genome shotgun (WGS) entry which is preliminary data.</text>
</comment>
<protein>
    <submittedName>
        <fullName evidence="1">Rod-determining factor RdfA</fullName>
    </submittedName>
</protein>
<dbReference type="AlphaFoldDB" id="A0ABD5SNK3"/>
<proteinExistence type="predicted"/>
<gene>
    <name evidence="1" type="primary">rdfA</name>
    <name evidence="1" type="ORF">ACFQE6_16850</name>
</gene>